<proteinExistence type="predicted"/>
<organism evidence="2 3">
    <name type="scientific">Tritrichomonas foetus</name>
    <dbReference type="NCBI Taxonomy" id="1144522"/>
    <lineage>
        <taxon>Eukaryota</taxon>
        <taxon>Metamonada</taxon>
        <taxon>Parabasalia</taxon>
        <taxon>Tritrichomonadida</taxon>
        <taxon>Tritrichomonadidae</taxon>
        <taxon>Tritrichomonas</taxon>
    </lineage>
</organism>
<evidence type="ECO:0000313" key="3">
    <source>
        <dbReference type="Proteomes" id="UP000179807"/>
    </source>
</evidence>
<dbReference type="Proteomes" id="UP000179807">
    <property type="component" value="Unassembled WGS sequence"/>
</dbReference>
<evidence type="ECO:0000259" key="1">
    <source>
        <dbReference type="Pfam" id="PF00754"/>
    </source>
</evidence>
<feature type="domain" description="F5/8 type C" evidence="1">
    <location>
        <begin position="321"/>
        <end position="445"/>
    </location>
</feature>
<evidence type="ECO:0000313" key="2">
    <source>
        <dbReference type="EMBL" id="OHS94316.1"/>
    </source>
</evidence>
<dbReference type="RefSeq" id="XP_068347453.1">
    <property type="nucleotide sequence ID" value="XM_068495874.1"/>
</dbReference>
<dbReference type="Gene3D" id="2.60.120.260">
    <property type="entry name" value="Galactose-binding domain-like"/>
    <property type="match status" value="1"/>
</dbReference>
<sequence length="463" mass="53945">MKKWDISLPTHTLLQLPFNYYTKDFVFIINNMQYHTNRIFADILSPKIRNLHFIDETIEHIFIQTQNDGDFNDVLKLLSQKNLQISESQIPFFIEIFGQMENYDLIRAIDNPDDETTIKNVVDRLNIKMKLNMNIDKEISFISSHFTVLSNKLLKLNVSIIERIITNQNLVVKSEDYLLNFILSLKRIDQSQLFQYINFQNLSASSMQKFVSNFDMESMNISIWNSLCNRLQLNVIPIYNEKQTQKIISKVNKSYISCHNNATDKGKKTGDISSVNNDNNFIDSVNSDKAYLLHLVDFAGNMLDGIVHEIINNYGKNQISVSASSYYSQSYVPENLLEFNNNDLFGSQNKENQWVIYDFCDFFVELKHYSIKTSNFWGENGEHLRSWVVECSTNKKKWTTIDRQENIEVLNGKGNVQLFNTIHVKMARYIRIKQTGPNWKGNNCLNLSAVEFFGNLYVPQVNL</sequence>
<name>A0A1J4JAN1_9EUKA</name>
<dbReference type="InterPro" id="IPR000421">
    <property type="entry name" value="FA58C"/>
</dbReference>
<reference evidence="2" key="1">
    <citation type="submission" date="2016-10" db="EMBL/GenBank/DDBJ databases">
        <authorList>
            <person name="Benchimol M."/>
            <person name="Almeida L.G."/>
            <person name="Vasconcelos A.T."/>
            <person name="Perreira-Neves A."/>
            <person name="Rosa I.A."/>
            <person name="Tasca T."/>
            <person name="Bogo M.R."/>
            <person name="de Souza W."/>
        </authorList>
    </citation>
    <scope>NUCLEOTIDE SEQUENCE [LARGE SCALE GENOMIC DNA]</scope>
    <source>
        <strain evidence="2">K</strain>
    </source>
</reference>
<dbReference type="OrthoDB" id="10266865at2759"/>
<protein>
    <recommendedName>
        <fullName evidence="1">F5/8 type C domain-containing protein</fullName>
    </recommendedName>
</protein>
<dbReference type="EMBL" id="MLAK01001326">
    <property type="protein sequence ID" value="OHS94316.1"/>
    <property type="molecule type" value="Genomic_DNA"/>
</dbReference>
<keyword evidence="3" id="KW-1185">Reference proteome</keyword>
<gene>
    <name evidence="2" type="ORF">TRFO_11169</name>
</gene>
<dbReference type="GeneID" id="94830578"/>
<dbReference type="SUPFAM" id="SSF49785">
    <property type="entry name" value="Galactose-binding domain-like"/>
    <property type="match status" value="1"/>
</dbReference>
<dbReference type="InterPro" id="IPR008979">
    <property type="entry name" value="Galactose-bd-like_sf"/>
</dbReference>
<dbReference type="AlphaFoldDB" id="A0A1J4JAN1"/>
<accession>A0A1J4JAN1</accession>
<comment type="caution">
    <text evidence="2">The sequence shown here is derived from an EMBL/GenBank/DDBJ whole genome shotgun (WGS) entry which is preliminary data.</text>
</comment>
<dbReference type="VEuPathDB" id="TrichDB:TRFO_11169"/>
<dbReference type="Pfam" id="PF00754">
    <property type="entry name" value="F5_F8_type_C"/>
    <property type="match status" value="1"/>
</dbReference>